<dbReference type="EMBL" id="FMXP01000010">
    <property type="protein sequence ID" value="SDB17080.1"/>
    <property type="molecule type" value="Genomic_DNA"/>
</dbReference>
<proteinExistence type="predicted"/>
<organism evidence="1 2">
    <name type="scientific">Streptococcus henryi</name>
    <dbReference type="NCBI Taxonomy" id="439219"/>
    <lineage>
        <taxon>Bacteria</taxon>
        <taxon>Bacillati</taxon>
        <taxon>Bacillota</taxon>
        <taxon>Bacilli</taxon>
        <taxon>Lactobacillales</taxon>
        <taxon>Streptococcaceae</taxon>
        <taxon>Streptococcus</taxon>
    </lineage>
</organism>
<evidence type="ECO:0000313" key="2">
    <source>
        <dbReference type="Proteomes" id="UP000182508"/>
    </source>
</evidence>
<dbReference type="Proteomes" id="UP000182508">
    <property type="component" value="Unassembled WGS sequence"/>
</dbReference>
<protein>
    <submittedName>
        <fullName evidence="1">Uncharacterized protein</fullName>
    </submittedName>
</protein>
<dbReference type="AlphaFoldDB" id="A0A1G6B8U6"/>
<gene>
    <name evidence="1" type="ORF">SAMN02910293_00849</name>
</gene>
<name>A0A1G6B8U6_9STRE</name>
<evidence type="ECO:0000313" key="1">
    <source>
        <dbReference type="EMBL" id="SDB17080.1"/>
    </source>
</evidence>
<sequence>MVLKSLYIQEQDDSLNQAWTNIQDKYEQISIGQEDPSYFFETWKY</sequence>
<reference evidence="1 2" key="1">
    <citation type="submission" date="2016-10" db="EMBL/GenBank/DDBJ databases">
        <authorList>
            <person name="de Groot N.N."/>
        </authorList>
    </citation>
    <scope>NUCLEOTIDE SEQUENCE [LARGE SCALE GENOMIC DNA]</scope>
    <source>
        <strain evidence="1 2">A-4</strain>
    </source>
</reference>
<keyword evidence="2" id="KW-1185">Reference proteome</keyword>
<accession>A0A1G6B8U6</accession>